<accession>A0ABW7HJ16</accession>
<sequence>MKALILAAALAALSSTAFAGAARETATKADTATVAVMTGADHLSSTSLSSLNDGRPWTDAGRSGSEGANFSGVANEIEPGYLLVALCVLGFALSRPVVRLLRRQEQQRRATALASTLGHQPRS</sequence>
<dbReference type="RefSeq" id="WP_394416057.1">
    <property type="nucleotide sequence ID" value="NZ_JBIGIC010000014.1"/>
</dbReference>
<feature type="region of interest" description="Disordered" evidence="1">
    <location>
        <begin position="47"/>
        <end position="66"/>
    </location>
</feature>
<protein>
    <recommendedName>
        <fullName evidence="5">PEP-CTERM sorting domain-containing protein</fullName>
    </recommendedName>
</protein>
<evidence type="ECO:0000256" key="1">
    <source>
        <dbReference type="SAM" id="MobiDB-lite"/>
    </source>
</evidence>
<reference evidence="3 4" key="1">
    <citation type="submission" date="2024-08" db="EMBL/GenBank/DDBJ databases">
        <authorList>
            <person name="Lu H."/>
        </authorList>
    </citation>
    <scope>NUCLEOTIDE SEQUENCE [LARGE SCALE GENOMIC DNA]</scope>
    <source>
        <strain evidence="3 4">BYS78W</strain>
    </source>
</reference>
<evidence type="ECO:0000313" key="4">
    <source>
        <dbReference type="Proteomes" id="UP001606134"/>
    </source>
</evidence>
<feature type="signal peptide" evidence="2">
    <location>
        <begin position="1"/>
        <end position="19"/>
    </location>
</feature>
<name>A0ABW7HJ16_9BURK</name>
<proteinExistence type="predicted"/>
<evidence type="ECO:0000256" key="2">
    <source>
        <dbReference type="SAM" id="SignalP"/>
    </source>
</evidence>
<organism evidence="3 4">
    <name type="scientific">Pelomonas candidula</name>
    <dbReference type="NCBI Taxonomy" id="3299025"/>
    <lineage>
        <taxon>Bacteria</taxon>
        <taxon>Pseudomonadati</taxon>
        <taxon>Pseudomonadota</taxon>
        <taxon>Betaproteobacteria</taxon>
        <taxon>Burkholderiales</taxon>
        <taxon>Sphaerotilaceae</taxon>
        <taxon>Roseateles</taxon>
    </lineage>
</organism>
<feature type="chain" id="PRO_5045852478" description="PEP-CTERM sorting domain-containing protein" evidence="2">
    <location>
        <begin position="20"/>
        <end position="123"/>
    </location>
</feature>
<dbReference type="EMBL" id="JBIGIC010000014">
    <property type="protein sequence ID" value="MFG6489663.1"/>
    <property type="molecule type" value="Genomic_DNA"/>
</dbReference>
<keyword evidence="4" id="KW-1185">Reference proteome</keyword>
<evidence type="ECO:0000313" key="3">
    <source>
        <dbReference type="EMBL" id="MFG6489663.1"/>
    </source>
</evidence>
<evidence type="ECO:0008006" key="5">
    <source>
        <dbReference type="Google" id="ProtNLM"/>
    </source>
</evidence>
<keyword evidence="2" id="KW-0732">Signal</keyword>
<comment type="caution">
    <text evidence="3">The sequence shown here is derived from an EMBL/GenBank/DDBJ whole genome shotgun (WGS) entry which is preliminary data.</text>
</comment>
<dbReference type="Proteomes" id="UP001606134">
    <property type="component" value="Unassembled WGS sequence"/>
</dbReference>
<gene>
    <name evidence="3" type="ORF">ACG04R_23505</name>
</gene>